<name>A0A3P1S505_STRSA</name>
<dbReference type="InterPro" id="IPR016136">
    <property type="entry name" value="DNA_helicase_N/primase_C"/>
</dbReference>
<dbReference type="SMART" id="SM00493">
    <property type="entry name" value="TOPRIM"/>
    <property type="match status" value="1"/>
</dbReference>
<dbReference type="HAMAP" id="MF_00974">
    <property type="entry name" value="DNA_primase_DnaG"/>
    <property type="match status" value="1"/>
</dbReference>
<dbReference type="Proteomes" id="UP000277597">
    <property type="component" value="Unassembled WGS sequence"/>
</dbReference>
<dbReference type="GO" id="GO:0008270">
    <property type="term" value="F:zinc ion binding"/>
    <property type="evidence" value="ECO:0007669"/>
    <property type="project" value="UniProtKB-UniRule"/>
</dbReference>
<comment type="similarity">
    <text evidence="12 13">Belongs to the DnaG primase family.</text>
</comment>
<dbReference type="PANTHER" id="PTHR30313">
    <property type="entry name" value="DNA PRIMASE"/>
    <property type="match status" value="1"/>
</dbReference>
<protein>
    <recommendedName>
        <fullName evidence="12 13">DNA primase</fullName>
        <ecNumber evidence="12">2.7.7.101</ecNumber>
    </recommendedName>
</protein>
<sequence length="602" mass="68936">MINWRYCLLIDKEIISEIKNSVNIVDVIGETVALTKAGRNFLGLCPFHGEKTPSFNVVEDKQFYHCFGCGKSGDVFKFIEDYRGVSFMDAVQIVAERAGIPLAVETAGNDRPRQSHPHQALYDIHTEAAKFYHAVLMTTKMGEEARAYLYQRGLTDDVLKHFQIGLAPNEGNYLHKSMAGKFDENTIMNSGLFNLAENNLVYDAFQNRIMFPLTNDSGQVVAFSGRIWQAVATDGHQAKYKNSRSTAIFNKSYELYHLDKAKPVIKKSHEVYLMEGFMDVIAAYRAGIENAVASMGTALTPEHVQHLSKYCKKVILSYDGDRAGQAATAKALDELRDMTVEIVRIPDNLDPDEFLAKNSEEDLQHLLSKTRISNVEFLLHHLKPDNIENLQAQIEFVEKMAPIIAKTKSITAQNSYIYMLAELLPDFDYQQVEQTVNNSRLAERSSRSQEAQIQQSQPVVMQFSPSNRLSRLMKAENHIFHRMMHHPLILNQYRLREDFAFDSEELQALYEILLANGEVTPQDLSQLPDHVQQAWYRVLEEDLPDEVLEDELKEVEETREREILRKHNQFISKKIREASHSGDTDTALSELERLIEQKRRME</sequence>
<dbReference type="GO" id="GO:1990077">
    <property type="term" value="C:primosome complex"/>
    <property type="evidence" value="ECO:0007669"/>
    <property type="project" value="UniProtKB-KW"/>
</dbReference>
<accession>A0A3P1S505</accession>
<comment type="function">
    <text evidence="12 13">RNA polymerase that catalyzes the synthesis of short RNA molecules used as primers for DNA polymerase during DNA replication.</text>
</comment>
<evidence type="ECO:0000256" key="4">
    <source>
        <dbReference type="ARBA" id="ARBA00022695"/>
    </source>
</evidence>
<dbReference type="FunFam" id="3.90.580.10:FF:000001">
    <property type="entry name" value="DNA primase"/>
    <property type="match status" value="1"/>
</dbReference>
<comment type="catalytic activity">
    <reaction evidence="12">
        <text>ssDNA + n NTP = ssDNA/pppN(pN)n-1 hybrid + (n-1) diphosphate.</text>
        <dbReference type="EC" id="2.7.7.101"/>
    </reaction>
</comment>
<keyword evidence="2 12" id="KW-0639">Primosome</keyword>
<evidence type="ECO:0000256" key="9">
    <source>
        <dbReference type="ARBA" id="ARBA00022842"/>
    </source>
</evidence>
<feature type="domain" description="Toprim" evidence="15">
    <location>
        <begin position="269"/>
        <end position="350"/>
    </location>
</feature>
<dbReference type="CDD" id="cd03364">
    <property type="entry name" value="TOPRIM_DnaG_primases"/>
    <property type="match status" value="1"/>
</dbReference>
<dbReference type="InterPro" id="IPR037068">
    <property type="entry name" value="DNA_primase_core_N_sf"/>
</dbReference>
<keyword evidence="10 12" id="KW-0238">DNA-binding</keyword>
<evidence type="ECO:0000256" key="10">
    <source>
        <dbReference type="ARBA" id="ARBA00023125"/>
    </source>
</evidence>
<dbReference type="PANTHER" id="PTHR30313:SF2">
    <property type="entry name" value="DNA PRIMASE"/>
    <property type="match status" value="1"/>
</dbReference>
<dbReference type="InterPro" id="IPR050219">
    <property type="entry name" value="DnaG_primase"/>
</dbReference>
<dbReference type="InterPro" id="IPR030846">
    <property type="entry name" value="DnaG_bac"/>
</dbReference>
<dbReference type="AlphaFoldDB" id="A0A3P1S505"/>
<dbReference type="Pfam" id="PF08275">
    <property type="entry name" value="DNAG_N"/>
    <property type="match status" value="1"/>
</dbReference>
<dbReference type="InterPro" id="IPR006295">
    <property type="entry name" value="DNA_primase_DnaG"/>
</dbReference>
<dbReference type="EC" id="2.7.7.101" evidence="12"/>
<organism evidence="16 17">
    <name type="scientific">Streptococcus sanguinis</name>
    <dbReference type="NCBI Taxonomy" id="1305"/>
    <lineage>
        <taxon>Bacteria</taxon>
        <taxon>Bacillati</taxon>
        <taxon>Bacillota</taxon>
        <taxon>Bacilli</taxon>
        <taxon>Lactobacillales</taxon>
        <taxon>Streptococcaceae</taxon>
        <taxon>Streptococcus</taxon>
    </lineage>
</organism>
<dbReference type="Pfam" id="PF13155">
    <property type="entry name" value="Toprim_2"/>
    <property type="match status" value="1"/>
</dbReference>
<evidence type="ECO:0000256" key="12">
    <source>
        <dbReference type="HAMAP-Rule" id="MF_00974"/>
    </source>
</evidence>
<dbReference type="SMART" id="SM00400">
    <property type="entry name" value="ZnF_CHCC"/>
    <property type="match status" value="1"/>
</dbReference>
<comment type="domain">
    <text evidence="12">Contains an N-terminal zinc-binding domain, a central core domain that contains the primase activity, and a C-terminal DnaB-binding domain.</text>
</comment>
<keyword evidence="3 12" id="KW-0808">Transferase</keyword>
<comment type="subunit">
    <text evidence="12">Monomer. Interacts with DnaB.</text>
</comment>
<keyword evidence="1 12" id="KW-0240">DNA-directed RNA polymerase</keyword>
<gene>
    <name evidence="12 16" type="primary">dnaG</name>
    <name evidence="16" type="ORF">EII39_06320</name>
</gene>
<feature type="zinc finger region" description="CHC2-type" evidence="12 14">
    <location>
        <begin position="45"/>
        <end position="69"/>
    </location>
</feature>
<evidence type="ECO:0000256" key="1">
    <source>
        <dbReference type="ARBA" id="ARBA00022478"/>
    </source>
</evidence>
<dbReference type="InterPro" id="IPR036977">
    <property type="entry name" value="DNA_primase_Znf_CHC2"/>
</dbReference>
<evidence type="ECO:0000256" key="7">
    <source>
        <dbReference type="ARBA" id="ARBA00022771"/>
    </source>
</evidence>
<evidence type="ECO:0000256" key="11">
    <source>
        <dbReference type="ARBA" id="ARBA00023163"/>
    </source>
</evidence>
<keyword evidence="8 12" id="KW-0862">Zinc</keyword>
<evidence type="ECO:0000256" key="8">
    <source>
        <dbReference type="ARBA" id="ARBA00022833"/>
    </source>
</evidence>
<comment type="caution">
    <text evidence="16">The sequence shown here is derived from an EMBL/GenBank/DDBJ whole genome shotgun (WGS) entry which is preliminary data.</text>
</comment>
<dbReference type="InterPro" id="IPR006171">
    <property type="entry name" value="TOPRIM_dom"/>
</dbReference>
<dbReference type="PIRSF" id="PIRSF002811">
    <property type="entry name" value="DnaG"/>
    <property type="match status" value="1"/>
</dbReference>
<dbReference type="Gene3D" id="1.10.860.10">
    <property type="entry name" value="DNAb Helicase, Chain A"/>
    <property type="match status" value="1"/>
</dbReference>
<keyword evidence="11 12" id="KW-0804">Transcription</keyword>
<comment type="cofactor">
    <cofactor evidence="12 13 14">
        <name>Zn(2+)</name>
        <dbReference type="ChEBI" id="CHEBI:29105"/>
    </cofactor>
    <text evidence="12 13 14">Binds 1 zinc ion per monomer.</text>
</comment>
<evidence type="ECO:0000256" key="14">
    <source>
        <dbReference type="PIRSR" id="PIRSR002811-1"/>
    </source>
</evidence>
<dbReference type="PROSITE" id="PS50880">
    <property type="entry name" value="TOPRIM"/>
    <property type="match status" value="1"/>
</dbReference>
<dbReference type="GO" id="GO:0006269">
    <property type="term" value="P:DNA replication, synthesis of primer"/>
    <property type="evidence" value="ECO:0007669"/>
    <property type="project" value="UniProtKB-UniRule"/>
</dbReference>
<dbReference type="EMBL" id="RQZI01000005">
    <property type="protein sequence ID" value="RRC92348.1"/>
    <property type="molecule type" value="Genomic_DNA"/>
</dbReference>
<evidence type="ECO:0000256" key="13">
    <source>
        <dbReference type="PIRNR" id="PIRNR002811"/>
    </source>
</evidence>
<dbReference type="NCBIfam" id="TIGR01391">
    <property type="entry name" value="dnaG"/>
    <property type="match status" value="1"/>
</dbReference>
<keyword evidence="5 12" id="KW-0235">DNA replication</keyword>
<evidence type="ECO:0000256" key="2">
    <source>
        <dbReference type="ARBA" id="ARBA00022515"/>
    </source>
</evidence>
<evidence type="ECO:0000256" key="6">
    <source>
        <dbReference type="ARBA" id="ARBA00022723"/>
    </source>
</evidence>
<dbReference type="GO" id="GO:0005737">
    <property type="term" value="C:cytoplasm"/>
    <property type="evidence" value="ECO:0007669"/>
    <property type="project" value="TreeGrafter"/>
</dbReference>
<proteinExistence type="inferred from homology"/>
<dbReference type="InterPro" id="IPR002694">
    <property type="entry name" value="Znf_CHC2"/>
</dbReference>
<keyword evidence="4 12" id="KW-0548">Nucleotidyltransferase</keyword>
<dbReference type="InterPro" id="IPR013264">
    <property type="entry name" value="DNAG_N"/>
</dbReference>
<keyword evidence="6 12" id="KW-0479">Metal-binding</keyword>
<evidence type="ECO:0000313" key="17">
    <source>
        <dbReference type="Proteomes" id="UP000277597"/>
    </source>
</evidence>
<reference evidence="16 17" key="1">
    <citation type="submission" date="2018-11" db="EMBL/GenBank/DDBJ databases">
        <title>Genomes From Bacteria Associated with the Canine Oral Cavity: a Test Case for Automated Genome-Based Taxonomic Assignment.</title>
        <authorList>
            <person name="Coil D.A."/>
            <person name="Jospin G."/>
            <person name="Darling A.E."/>
            <person name="Wallis C."/>
            <person name="Davis I.J."/>
            <person name="Harris S."/>
            <person name="Eisen J.A."/>
            <person name="Holcombe L.J."/>
            <person name="O'Flynn C."/>
        </authorList>
    </citation>
    <scope>NUCLEOTIDE SEQUENCE [LARGE SCALE GENOMIC DNA]</scope>
    <source>
        <strain evidence="16 17">OH953</strain>
    </source>
</reference>
<dbReference type="SUPFAM" id="SSF56731">
    <property type="entry name" value="DNA primase core"/>
    <property type="match status" value="1"/>
</dbReference>
<dbReference type="GO" id="GO:0003677">
    <property type="term" value="F:DNA binding"/>
    <property type="evidence" value="ECO:0007669"/>
    <property type="project" value="UniProtKB-KW"/>
</dbReference>
<dbReference type="GO" id="GO:0000428">
    <property type="term" value="C:DNA-directed RNA polymerase complex"/>
    <property type="evidence" value="ECO:0007669"/>
    <property type="project" value="UniProtKB-KW"/>
</dbReference>
<dbReference type="GO" id="GO:0003899">
    <property type="term" value="F:DNA-directed RNA polymerase activity"/>
    <property type="evidence" value="ECO:0007669"/>
    <property type="project" value="UniProtKB-UniRule"/>
</dbReference>
<evidence type="ECO:0000313" key="16">
    <source>
        <dbReference type="EMBL" id="RRC92348.1"/>
    </source>
</evidence>
<dbReference type="Gene3D" id="3.90.580.10">
    <property type="entry name" value="Zinc finger, CHC2-type domain"/>
    <property type="match status" value="1"/>
</dbReference>
<dbReference type="Gene3D" id="3.90.980.10">
    <property type="entry name" value="DNA primase, catalytic core, N-terminal domain"/>
    <property type="match status" value="1"/>
</dbReference>
<keyword evidence="9" id="KW-0460">Magnesium</keyword>
<dbReference type="SUPFAM" id="SSF57783">
    <property type="entry name" value="Zinc beta-ribbon"/>
    <property type="match status" value="1"/>
</dbReference>
<evidence type="ECO:0000256" key="3">
    <source>
        <dbReference type="ARBA" id="ARBA00022679"/>
    </source>
</evidence>
<dbReference type="Gene3D" id="3.40.1360.10">
    <property type="match status" value="1"/>
</dbReference>
<evidence type="ECO:0000259" key="15">
    <source>
        <dbReference type="PROSITE" id="PS50880"/>
    </source>
</evidence>
<keyword evidence="7 12" id="KW-0863">Zinc-finger</keyword>
<dbReference type="InterPro" id="IPR034151">
    <property type="entry name" value="TOPRIM_DnaG_bac"/>
</dbReference>
<dbReference type="Pfam" id="PF01807">
    <property type="entry name" value="Zn_ribbon_DnaG"/>
    <property type="match status" value="1"/>
</dbReference>
<evidence type="ECO:0000256" key="5">
    <source>
        <dbReference type="ARBA" id="ARBA00022705"/>
    </source>
</evidence>